<keyword evidence="2" id="KW-1133">Transmembrane helix</keyword>
<name>A0A9W7L485_9STRA</name>
<feature type="domain" description="EF-hand" evidence="3">
    <location>
        <begin position="153"/>
        <end position="180"/>
    </location>
</feature>
<evidence type="ECO:0000313" key="4">
    <source>
        <dbReference type="EMBL" id="GMI31050.1"/>
    </source>
</evidence>
<dbReference type="EMBL" id="BRXZ01007656">
    <property type="protein sequence ID" value="GMI31050.1"/>
    <property type="molecule type" value="Genomic_DNA"/>
</dbReference>
<dbReference type="OrthoDB" id="191686at2759"/>
<dbReference type="Gene3D" id="1.10.238.10">
    <property type="entry name" value="EF-hand"/>
    <property type="match status" value="1"/>
</dbReference>
<dbReference type="InterPro" id="IPR002048">
    <property type="entry name" value="EF_hand_dom"/>
</dbReference>
<keyword evidence="2" id="KW-0812">Transmembrane</keyword>
<dbReference type="Pfam" id="PF13499">
    <property type="entry name" value="EF-hand_7"/>
    <property type="match status" value="1"/>
</dbReference>
<feature type="domain" description="EF-hand" evidence="3">
    <location>
        <begin position="192"/>
        <end position="227"/>
    </location>
</feature>
<feature type="transmembrane region" description="Helical" evidence="2">
    <location>
        <begin position="128"/>
        <end position="147"/>
    </location>
</feature>
<gene>
    <name evidence="4" type="ORF">TrRE_jg6922</name>
</gene>
<accession>A0A9W7L485</accession>
<evidence type="ECO:0000256" key="1">
    <source>
        <dbReference type="ARBA" id="ARBA00022837"/>
    </source>
</evidence>
<keyword evidence="1" id="KW-0106">Calcium</keyword>
<dbReference type="InterPro" id="IPR011992">
    <property type="entry name" value="EF-hand-dom_pair"/>
</dbReference>
<dbReference type="InterPro" id="IPR018247">
    <property type="entry name" value="EF_Hand_1_Ca_BS"/>
</dbReference>
<keyword evidence="2" id="KW-0472">Membrane</keyword>
<dbReference type="SUPFAM" id="SSF47473">
    <property type="entry name" value="EF-hand"/>
    <property type="match status" value="1"/>
</dbReference>
<dbReference type="Proteomes" id="UP001165082">
    <property type="component" value="Unassembled WGS sequence"/>
</dbReference>
<organism evidence="4 5">
    <name type="scientific">Triparma retinervis</name>
    <dbReference type="NCBI Taxonomy" id="2557542"/>
    <lineage>
        <taxon>Eukaryota</taxon>
        <taxon>Sar</taxon>
        <taxon>Stramenopiles</taxon>
        <taxon>Ochrophyta</taxon>
        <taxon>Bolidophyceae</taxon>
        <taxon>Parmales</taxon>
        <taxon>Triparmaceae</taxon>
        <taxon>Triparma</taxon>
    </lineage>
</organism>
<dbReference type="PROSITE" id="PS00018">
    <property type="entry name" value="EF_HAND_1"/>
    <property type="match status" value="2"/>
</dbReference>
<comment type="caution">
    <text evidence="4">The sequence shown here is derived from an EMBL/GenBank/DDBJ whole genome shotgun (WGS) entry which is preliminary data.</text>
</comment>
<evidence type="ECO:0000313" key="5">
    <source>
        <dbReference type="Proteomes" id="UP001165082"/>
    </source>
</evidence>
<proteinExistence type="predicted"/>
<keyword evidence="5" id="KW-1185">Reference proteome</keyword>
<dbReference type="GO" id="GO:0005509">
    <property type="term" value="F:calcium ion binding"/>
    <property type="evidence" value="ECO:0007669"/>
    <property type="project" value="InterPro"/>
</dbReference>
<evidence type="ECO:0000259" key="3">
    <source>
        <dbReference type="PROSITE" id="PS50222"/>
    </source>
</evidence>
<protein>
    <recommendedName>
        <fullName evidence="3">EF-hand domain-containing protein</fullName>
    </recommendedName>
</protein>
<dbReference type="SMART" id="SM00054">
    <property type="entry name" value="EFh"/>
    <property type="match status" value="2"/>
</dbReference>
<sequence>MGNCMARVDILSNADKARLENATLDDFAVMMAFMELSLCSMREMERMYIAFDHIGPPLNGKEEVVAVEDVMSYLKIVPNAFLEQVFSAPIKMERDYEEWKRIEEGGKKKTHEELRDERLRRQSVGSNYVPVLTFAQFCMSLYMLTFIEMPSLAFNMYDNDGSGTLDIGEVRGLVYKVYGSSGGKQTNDDGSEVDVKVQQVLDGMDADHDGVITKEEFAALVHNFHYLLLPAFQVQNRCRTKIFSGYVDWIREEEKTKATRYTTLVDIVKRIDKVAQEQILVVNGDIGKLKEKVMGDSFNVNNVTDADLVKTMDAQHINEKSVRDVREMASEDKSIVELHRLHRAIA</sequence>
<dbReference type="PROSITE" id="PS50222">
    <property type="entry name" value="EF_HAND_2"/>
    <property type="match status" value="2"/>
</dbReference>
<evidence type="ECO:0000256" key="2">
    <source>
        <dbReference type="SAM" id="Phobius"/>
    </source>
</evidence>
<reference evidence="4" key="1">
    <citation type="submission" date="2022-07" db="EMBL/GenBank/DDBJ databases">
        <title>Genome analysis of Parmales, a sister group of diatoms, reveals the evolutionary specialization of diatoms from phago-mixotrophs to photoautotrophs.</title>
        <authorList>
            <person name="Ban H."/>
            <person name="Sato S."/>
            <person name="Yoshikawa S."/>
            <person name="Kazumasa Y."/>
            <person name="Nakamura Y."/>
            <person name="Ichinomiya M."/>
            <person name="Saitoh K."/>
            <person name="Sato N."/>
            <person name="Blanc-Mathieu R."/>
            <person name="Endo H."/>
            <person name="Kuwata A."/>
            <person name="Ogata H."/>
        </authorList>
    </citation>
    <scope>NUCLEOTIDE SEQUENCE</scope>
</reference>
<dbReference type="AlphaFoldDB" id="A0A9W7L485"/>
<dbReference type="CDD" id="cd00051">
    <property type="entry name" value="EFh"/>
    <property type="match status" value="1"/>
</dbReference>